<gene>
    <name evidence="1" type="ORF">KQI68_02070</name>
</gene>
<keyword evidence="2" id="KW-1185">Reference proteome</keyword>
<reference evidence="1 2" key="1">
    <citation type="submission" date="2021-06" db="EMBL/GenBank/DDBJ databases">
        <authorList>
            <person name="Sun Q."/>
            <person name="Li D."/>
        </authorList>
    </citation>
    <scope>NUCLEOTIDE SEQUENCE [LARGE SCALE GENOMIC DNA]</scope>
    <source>
        <strain evidence="1 2">MSJ-1</strain>
    </source>
</reference>
<protein>
    <submittedName>
        <fullName evidence="1">Uncharacterized protein</fullName>
    </submittedName>
</protein>
<proteinExistence type="predicted"/>
<dbReference type="EMBL" id="JAHLQO010000001">
    <property type="protein sequence ID" value="MBU5668620.1"/>
    <property type="molecule type" value="Genomic_DNA"/>
</dbReference>
<evidence type="ECO:0000313" key="2">
    <source>
        <dbReference type="Proteomes" id="UP000783742"/>
    </source>
</evidence>
<name>A0ABS6FEM9_9FIRM</name>
<organism evidence="1 2">
    <name type="scientific">Peptoniphilus ovalis</name>
    <dbReference type="NCBI Taxonomy" id="2841503"/>
    <lineage>
        <taxon>Bacteria</taxon>
        <taxon>Bacillati</taxon>
        <taxon>Bacillota</taxon>
        <taxon>Tissierellia</taxon>
        <taxon>Tissierellales</taxon>
        <taxon>Peptoniphilaceae</taxon>
        <taxon>Peptoniphilus</taxon>
    </lineage>
</organism>
<dbReference type="RefSeq" id="WP_216548447.1">
    <property type="nucleotide sequence ID" value="NZ_JAHLQO010000001.1"/>
</dbReference>
<evidence type="ECO:0000313" key="1">
    <source>
        <dbReference type="EMBL" id="MBU5668620.1"/>
    </source>
</evidence>
<accession>A0ABS6FEM9</accession>
<dbReference type="Proteomes" id="UP000783742">
    <property type="component" value="Unassembled WGS sequence"/>
</dbReference>
<sequence length="60" mass="6796">MKIRREEEKDYKEIDKVVEEAFNSAEHADGNEKDLVIALRNGISYIPELALVLGAVPCHQ</sequence>
<comment type="caution">
    <text evidence="1">The sequence shown here is derived from an EMBL/GenBank/DDBJ whole genome shotgun (WGS) entry which is preliminary data.</text>
</comment>